<evidence type="ECO:0000313" key="3">
    <source>
        <dbReference type="Proteomes" id="UP001519460"/>
    </source>
</evidence>
<protein>
    <recommendedName>
        <fullName evidence="1">OTU domain-containing protein</fullName>
    </recommendedName>
</protein>
<organism evidence="2 3">
    <name type="scientific">Batillaria attramentaria</name>
    <dbReference type="NCBI Taxonomy" id="370345"/>
    <lineage>
        <taxon>Eukaryota</taxon>
        <taxon>Metazoa</taxon>
        <taxon>Spiralia</taxon>
        <taxon>Lophotrochozoa</taxon>
        <taxon>Mollusca</taxon>
        <taxon>Gastropoda</taxon>
        <taxon>Caenogastropoda</taxon>
        <taxon>Sorbeoconcha</taxon>
        <taxon>Cerithioidea</taxon>
        <taxon>Batillariidae</taxon>
        <taxon>Batillaria</taxon>
    </lineage>
</organism>
<dbReference type="EMBL" id="JACVVK020000364">
    <property type="protein sequence ID" value="KAK7476828.1"/>
    <property type="molecule type" value="Genomic_DNA"/>
</dbReference>
<dbReference type="Proteomes" id="UP001519460">
    <property type="component" value="Unassembled WGS sequence"/>
</dbReference>
<keyword evidence="3" id="KW-1185">Reference proteome</keyword>
<evidence type="ECO:0000313" key="2">
    <source>
        <dbReference type="EMBL" id="KAK7476828.1"/>
    </source>
</evidence>
<sequence>MSAKDMYDVCMRIERKSDPLHECAHDVREFFLECDVDRFRNLQSAMLTTVPGSRQIHHIRVLDRGVLATRQYSCFCVACLSGSYDECDSSAVVGGWDPSWDVVKLAFSGPESVLPTVQPHQDRAPQNVPHGNQDTSVGDRLAFFQSVTDELKGARSFVDVRGIVRQQRDGVERFELPEPVVHSSLQSRPADDIAMHLLPSDVQERCKPLAVDADGNCFFRAESLLLFGNEGHHLELRC</sequence>
<dbReference type="InterPro" id="IPR003323">
    <property type="entry name" value="OTU_dom"/>
</dbReference>
<accession>A0ABD0JP47</accession>
<name>A0ABD0JP47_9CAEN</name>
<evidence type="ECO:0000259" key="1">
    <source>
        <dbReference type="PROSITE" id="PS50802"/>
    </source>
</evidence>
<dbReference type="PROSITE" id="PS50802">
    <property type="entry name" value="OTU"/>
    <property type="match status" value="1"/>
</dbReference>
<feature type="domain" description="OTU" evidence="1">
    <location>
        <begin position="206"/>
        <end position="238"/>
    </location>
</feature>
<comment type="caution">
    <text evidence="2">The sequence shown here is derived from an EMBL/GenBank/DDBJ whole genome shotgun (WGS) entry which is preliminary data.</text>
</comment>
<dbReference type="AlphaFoldDB" id="A0ABD0JP47"/>
<gene>
    <name evidence="2" type="ORF">BaRGS_00031910</name>
</gene>
<reference evidence="2 3" key="1">
    <citation type="journal article" date="2023" name="Sci. Data">
        <title>Genome assembly of the Korean intertidal mud-creeper Batillaria attramentaria.</title>
        <authorList>
            <person name="Patra A.K."/>
            <person name="Ho P.T."/>
            <person name="Jun S."/>
            <person name="Lee S.J."/>
            <person name="Kim Y."/>
            <person name="Won Y.J."/>
        </authorList>
    </citation>
    <scope>NUCLEOTIDE SEQUENCE [LARGE SCALE GENOMIC DNA]</scope>
    <source>
        <strain evidence="2">Wonlab-2016</strain>
    </source>
</reference>
<proteinExistence type="predicted"/>